<feature type="domain" description="HTH gntR-type" evidence="4">
    <location>
        <begin position="11"/>
        <end position="79"/>
    </location>
</feature>
<dbReference type="InterPro" id="IPR036388">
    <property type="entry name" value="WH-like_DNA-bd_sf"/>
</dbReference>
<evidence type="ECO:0000259" key="4">
    <source>
        <dbReference type="PROSITE" id="PS50949"/>
    </source>
</evidence>
<dbReference type="PROSITE" id="PS50949">
    <property type="entry name" value="HTH_GNTR"/>
    <property type="match status" value="1"/>
</dbReference>
<evidence type="ECO:0000313" key="5">
    <source>
        <dbReference type="EMBL" id="MBB6453515.1"/>
    </source>
</evidence>
<name>A0A841Q545_9BACI</name>
<dbReference type="InterPro" id="IPR000524">
    <property type="entry name" value="Tscrpt_reg_HTH_GntR"/>
</dbReference>
<evidence type="ECO:0000256" key="2">
    <source>
        <dbReference type="ARBA" id="ARBA00023125"/>
    </source>
</evidence>
<reference evidence="5 6" key="1">
    <citation type="submission" date="2020-08" db="EMBL/GenBank/DDBJ databases">
        <title>Genomic Encyclopedia of Type Strains, Phase IV (KMG-IV): sequencing the most valuable type-strain genomes for metagenomic binning, comparative biology and taxonomic classification.</title>
        <authorList>
            <person name="Goeker M."/>
        </authorList>
    </citation>
    <scope>NUCLEOTIDE SEQUENCE [LARGE SCALE GENOMIC DNA]</scope>
    <source>
        <strain evidence="5 6">DSM 19612</strain>
    </source>
</reference>
<accession>A0A841Q545</accession>
<dbReference type="CDD" id="cd07377">
    <property type="entry name" value="WHTH_GntR"/>
    <property type="match status" value="1"/>
</dbReference>
<keyword evidence="2" id="KW-0238">DNA-binding</keyword>
<dbReference type="InterPro" id="IPR036390">
    <property type="entry name" value="WH_DNA-bd_sf"/>
</dbReference>
<evidence type="ECO:0000313" key="6">
    <source>
        <dbReference type="Proteomes" id="UP000581688"/>
    </source>
</evidence>
<dbReference type="SUPFAM" id="SSF46785">
    <property type="entry name" value="Winged helix' DNA-binding domain"/>
    <property type="match status" value="1"/>
</dbReference>
<dbReference type="Pfam" id="PF00392">
    <property type="entry name" value="GntR"/>
    <property type="match status" value="1"/>
</dbReference>
<keyword evidence="3" id="KW-0804">Transcription</keyword>
<evidence type="ECO:0000256" key="1">
    <source>
        <dbReference type="ARBA" id="ARBA00023015"/>
    </source>
</evidence>
<dbReference type="PANTHER" id="PTHR38445">
    <property type="entry name" value="HTH-TYPE TRANSCRIPTIONAL REPRESSOR YTRA"/>
    <property type="match status" value="1"/>
</dbReference>
<dbReference type="Proteomes" id="UP000581688">
    <property type="component" value="Unassembled WGS sequence"/>
</dbReference>
<dbReference type="Gene3D" id="1.10.10.10">
    <property type="entry name" value="Winged helix-like DNA-binding domain superfamily/Winged helix DNA-binding domain"/>
    <property type="match status" value="1"/>
</dbReference>
<dbReference type="EMBL" id="JACHGH010000005">
    <property type="protein sequence ID" value="MBB6453515.1"/>
    <property type="molecule type" value="Genomic_DNA"/>
</dbReference>
<comment type="caution">
    <text evidence="5">The sequence shown here is derived from an EMBL/GenBank/DDBJ whole genome shotgun (WGS) entry which is preliminary data.</text>
</comment>
<keyword evidence="6" id="KW-1185">Reference proteome</keyword>
<dbReference type="RefSeq" id="WP_174496131.1">
    <property type="nucleotide sequence ID" value="NZ_CADDWK010000006.1"/>
</dbReference>
<proteinExistence type="predicted"/>
<dbReference type="PANTHER" id="PTHR38445:SF9">
    <property type="entry name" value="HTH-TYPE TRANSCRIPTIONAL REPRESSOR YTRA"/>
    <property type="match status" value="1"/>
</dbReference>
<organism evidence="5 6">
    <name type="scientific">Salirhabdus euzebyi</name>
    <dbReference type="NCBI Taxonomy" id="394506"/>
    <lineage>
        <taxon>Bacteria</taxon>
        <taxon>Bacillati</taxon>
        <taxon>Bacillota</taxon>
        <taxon>Bacilli</taxon>
        <taxon>Bacillales</taxon>
        <taxon>Bacillaceae</taxon>
        <taxon>Salirhabdus</taxon>
    </lineage>
</organism>
<dbReference type="AlphaFoldDB" id="A0A841Q545"/>
<protein>
    <submittedName>
        <fullName evidence="5">GntR family transcriptional regulator</fullName>
    </submittedName>
</protein>
<sequence length="129" mass="14878">MYVLLNPKSNVPIYEQIVREVRERIIQGIVKPGDKVPSIRELSAELMVNPNTVSKAYKELERSGIFVTLRGKGTFINEDVKDLKNNAEKQKVQERAKRLVVDSIYAGIDGKELISIIEEYYIELRRDKE</sequence>
<keyword evidence="1" id="KW-0805">Transcription regulation</keyword>
<gene>
    <name evidence="5" type="ORF">HNQ94_001964</name>
</gene>
<dbReference type="GO" id="GO:0003700">
    <property type="term" value="F:DNA-binding transcription factor activity"/>
    <property type="evidence" value="ECO:0007669"/>
    <property type="project" value="InterPro"/>
</dbReference>
<dbReference type="SMART" id="SM00345">
    <property type="entry name" value="HTH_GNTR"/>
    <property type="match status" value="1"/>
</dbReference>
<dbReference type="GO" id="GO:0003677">
    <property type="term" value="F:DNA binding"/>
    <property type="evidence" value="ECO:0007669"/>
    <property type="project" value="UniProtKB-KW"/>
</dbReference>
<evidence type="ECO:0000256" key="3">
    <source>
        <dbReference type="ARBA" id="ARBA00023163"/>
    </source>
</evidence>